<keyword evidence="3" id="KW-1185">Reference proteome</keyword>
<gene>
    <name evidence="2" type="ORF">BJY01DRAFT_166883</name>
</gene>
<dbReference type="Proteomes" id="UP001610446">
    <property type="component" value="Unassembled WGS sequence"/>
</dbReference>
<feature type="transmembrane region" description="Helical" evidence="1">
    <location>
        <begin position="18"/>
        <end position="37"/>
    </location>
</feature>
<protein>
    <submittedName>
        <fullName evidence="2">Uncharacterized protein</fullName>
    </submittedName>
</protein>
<evidence type="ECO:0000313" key="2">
    <source>
        <dbReference type="EMBL" id="KAL2847240.1"/>
    </source>
</evidence>
<evidence type="ECO:0000256" key="1">
    <source>
        <dbReference type="SAM" id="Phobius"/>
    </source>
</evidence>
<proteinExistence type="predicted"/>
<dbReference type="EMBL" id="JBFXLU010000057">
    <property type="protein sequence ID" value="KAL2847240.1"/>
    <property type="molecule type" value="Genomic_DNA"/>
</dbReference>
<keyword evidence="1" id="KW-1133">Transmembrane helix</keyword>
<accession>A0ABR4K4J4</accession>
<evidence type="ECO:0000313" key="3">
    <source>
        <dbReference type="Proteomes" id="UP001610446"/>
    </source>
</evidence>
<reference evidence="2 3" key="1">
    <citation type="submission" date="2024-07" db="EMBL/GenBank/DDBJ databases">
        <title>Section-level genome sequencing and comparative genomics of Aspergillus sections Usti and Cavernicolus.</title>
        <authorList>
            <consortium name="Lawrence Berkeley National Laboratory"/>
            <person name="Nybo J.L."/>
            <person name="Vesth T.C."/>
            <person name="Theobald S."/>
            <person name="Frisvad J.C."/>
            <person name="Larsen T.O."/>
            <person name="Kjaerboelling I."/>
            <person name="Rothschild-Mancinelli K."/>
            <person name="Lyhne E.K."/>
            <person name="Kogle M.E."/>
            <person name="Barry K."/>
            <person name="Clum A."/>
            <person name="Na H."/>
            <person name="Ledsgaard L."/>
            <person name="Lin J."/>
            <person name="Lipzen A."/>
            <person name="Kuo A."/>
            <person name="Riley R."/>
            <person name="Mondo S."/>
            <person name="Labutti K."/>
            <person name="Haridas S."/>
            <person name="Pangalinan J."/>
            <person name="Salamov A.A."/>
            <person name="Simmons B.A."/>
            <person name="Magnuson J.K."/>
            <person name="Chen J."/>
            <person name="Drula E."/>
            <person name="Henrissat B."/>
            <person name="Wiebenga A."/>
            <person name="Lubbers R.J."/>
            <person name="Gomes A.C."/>
            <person name="Makela M.R."/>
            <person name="Stajich J."/>
            <person name="Grigoriev I.V."/>
            <person name="Mortensen U.H."/>
            <person name="De Vries R.P."/>
            <person name="Baker S.E."/>
            <person name="Andersen M.R."/>
        </authorList>
    </citation>
    <scope>NUCLEOTIDE SEQUENCE [LARGE SCALE GENOMIC DNA]</scope>
    <source>
        <strain evidence="2 3">CBS 123904</strain>
    </source>
</reference>
<organism evidence="2 3">
    <name type="scientific">Aspergillus pseudoustus</name>
    <dbReference type="NCBI Taxonomy" id="1810923"/>
    <lineage>
        <taxon>Eukaryota</taxon>
        <taxon>Fungi</taxon>
        <taxon>Dikarya</taxon>
        <taxon>Ascomycota</taxon>
        <taxon>Pezizomycotina</taxon>
        <taxon>Eurotiomycetes</taxon>
        <taxon>Eurotiomycetidae</taxon>
        <taxon>Eurotiales</taxon>
        <taxon>Aspergillaceae</taxon>
        <taxon>Aspergillus</taxon>
        <taxon>Aspergillus subgen. Nidulantes</taxon>
    </lineage>
</organism>
<sequence>MILHFAFALRTQKIISRLLFDLFGFSQLSVLFLSFFYPLCIKNQRRDGYLSFLFPFNPALYVMKTGEPRG</sequence>
<keyword evidence="1" id="KW-0472">Membrane</keyword>
<name>A0ABR4K4J4_9EURO</name>
<keyword evidence="1" id="KW-0812">Transmembrane</keyword>
<comment type="caution">
    <text evidence="2">The sequence shown here is derived from an EMBL/GenBank/DDBJ whole genome shotgun (WGS) entry which is preliminary data.</text>
</comment>